<accession>A0A0A9DTS7</accession>
<reference evidence="1" key="1">
    <citation type="submission" date="2014-09" db="EMBL/GenBank/DDBJ databases">
        <authorList>
            <person name="Magalhaes I.L.F."/>
            <person name="Oliveira U."/>
            <person name="Santos F.R."/>
            <person name="Vidigal T.H.D.A."/>
            <person name="Brescovit A.D."/>
            <person name="Santos A.J."/>
        </authorList>
    </citation>
    <scope>NUCLEOTIDE SEQUENCE</scope>
    <source>
        <tissue evidence="1">Shoot tissue taken approximately 20 cm above the soil surface</tissue>
    </source>
</reference>
<proteinExistence type="predicted"/>
<evidence type="ECO:0000313" key="1">
    <source>
        <dbReference type="EMBL" id="JAD91989.1"/>
    </source>
</evidence>
<organism evidence="1">
    <name type="scientific">Arundo donax</name>
    <name type="common">Giant reed</name>
    <name type="synonym">Donax arundinaceus</name>
    <dbReference type="NCBI Taxonomy" id="35708"/>
    <lineage>
        <taxon>Eukaryota</taxon>
        <taxon>Viridiplantae</taxon>
        <taxon>Streptophyta</taxon>
        <taxon>Embryophyta</taxon>
        <taxon>Tracheophyta</taxon>
        <taxon>Spermatophyta</taxon>
        <taxon>Magnoliopsida</taxon>
        <taxon>Liliopsida</taxon>
        <taxon>Poales</taxon>
        <taxon>Poaceae</taxon>
        <taxon>PACMAD clade</taxon>
        <taxon>Arundinoideae</taxon>
        <taxon>Arundineae</taxon>
        <taxon>Arundo</taxon>
    </lineage>
</organism>
<dbReference type="AlphaFoldDB" id="A0A0A9DTS7"/>
<name>A0A0A9DTS7_ARUDO</name>
<protein>
    <submittedName>
        <fullName evidence="1">Uncharacterized protein</fullName>
    </submittedName>
</protein>
<dbReference type="EMBL" id="GBRH01205906">
    <property type="protein sequence ID" value="JAD91989.1"/>
    <property type="molecule type" value="Transcribed_RNA"/>
</dbReference>
<reference evidence="1" key="2">
    <citation type="journal article" date="2015" name="Data Brief">
        <title>Shoot transcriptome of the giant reed, Arundo donax.</title>
        <authorList>
            <person name="Barrero R.A."/>
            <person name="Guerrero F.D."/>
            <person name="Moolhuijzen P."/>
            <person name="Goolsby J.A."/>
            <person name="Tidwell J."/>
            <person name="Bellgard S.E."/>
            <person name="Bellgard M.I."/>
        </authorList>
    </citation>
    <scope>NUCLEOTIDE SEQUENCE</scope>
    <source>
        <tissue evidence="1">Shoot tissue taken approximately 20 cm above the soil surface</tissue>
    </source>
</reference>
<sequence length="19" mass="2156">MGVPYGVRPGWPCWMPPPK</sequence>